<dbReference type="Proteomes" id="UP000011724">
    <property type="component" value="Chromosome"/>
</dbReference>
<dbReference type="RefSeq" id="WP_015414184.1">
    <property type="nucleotide sequence ID" value="NC_020409.1"/>
</dbReference>
<dbReference type="AlphaFoldDB" id="M1WJM0"/>
<keyword evidence="2" id="KW-1185">Reference proteome</keyword>
<dbReference type="BioCyc" id="DPIE1322246:BN4_RS04570-MONOMER"/>
<sequence>MSKIHIPEIMAPAGDSASYLAAVAAGADAIYVGLKHFSARMQATNFSISELAQLASLGRDRGTKTYVAMNTMVKPNDVESAGRLIDRLQKTVKPFALIVQDLAMLELAKQVGYSGELHLSTLANLSHPSGFDVAKKLGVKRIVIPRELNLDEVKMMADACPKDLDLEIFVHGALCHCVSGRCYWSSYLGGKSGLRGRCVQPCRRLYTQQKQDAQRLFSCTDLSLDVLTKPLLSMPKVTAWKIEGRKKGPHYVYYTVRAYQMLRDNPQDAQAKKAAQELLEQALGRPSSHSLFLPQRPFQPIRPGEETGSGRLVGEIKRDQKKLFFQPREPLNPGDVIRVGYEDLPGHRTLYIRRRVPKRGRMDIPFSKKPENNRIPVGTKIFLVDRREPELTKQIKELEGELALFPAPTSKESTFTPTWPKTASRAKVRPENIIVSHTLPKGRVHGKSAFWLERSTLSKLARALVNRSQWWLPPVIWPDEDKKIRSLIKEAVKKGAREFVLNAPWQAGFFEDRKNVTLVAGPFCNASNRLTLKIMKDLGCSSAIISPELPAEDIFDLAKNPPIPLGFVVKGLWPFGIARFLAESVRYEEPIKSPMHEVMFVRKHGQNNWLYPGWELDLTEEYKNLDRAGFKSFITMKEEWPRDVPRPKRTSTFNWKLKLL</sequence>
<dbReference type="InterPro" id="IPR051454">
    <property type="entry name" value="RNA/ubiquinone_mod_enzymes"/>
</dbReference>
<name>M1WJM0_PSEP2</name>
<proteinExistence type="predicted"/>
<evidence type="ECO:0000313" key="2">
    <source>
        <dbReference type="Proteomes" id="UP000011724"/>
    </source>
</evidence>
<dbReference type="PANTHER" id="PTHR30217:SF10">
    <property type="entry name" value="23S RRNA 5-HYDROXYCYTIDINE C2501 SYNTHASE"/>
    <property type="match status" value="1"/>
</dbReference>
<dbReference type="STRING" id="1322246.BN4_10894"/>
<dbReference type="HOGENOM" id="CLU_011540_4_1_7"/>
<organism evidence="1 2">
    <name type="scientific">Pseudodesulfovibrio piezophilus (strain DSM 21447 / JCM 15486 / C1TLV30)</name>
    <name type="common">Desulfovibrio piezophilus</name>
    <dbReference type="NCBI Taxonomy" id="1322246"/>
    <lineage>
        <taxon>Bacteria</taxon>
        <taxon>Pseudomonadati</taxon>
        <taxon>Thermodesulfobacteriota</taxon>
        <taxon>Desulfovibrionia</taxon>
        <taxon>Desulfovibrionales</taxon>
        <taxon>Desulfovibrionaceae</taxon>
    </lineage>
</organism>
<dbReference type="KEGG" id="dpi:BN4_10894"/>
<dbReference type="InterPro" id="IPR001539">
    <property type="entry name" value="Peptidase_U32"/>
</dbReference>
<dbReference type="Pfam" id="PF01136">
    <property type="entry name" value="Peptidase_U32"/>
    <property type="match status" value="1"/>
</dbReference>
<dbReference type="PANTHER" id="PTHR30217">
    <property type="entry name" value="PEPTIDASE U32 FAMILY"/>
    <property type="match status" value="1"/>
</dbReference>
<gene>
    <name evidence="1" type="ordered locus">BN4_10894</name>
</gene>
<reference evidence="1 2" key="1">
    <citation type="journal article" date="2013" name="PLoS ONE">
        <title>The first genomic and proteomic characterization of a deep-sea sulfate reducer: insights into the piezophilic lifestyle of Desulfovibrio piezophilus.</title>
        <authorList>
            <person name="Pradel N."/>
            <person name="Ji B."/>
            <person name="Gimenez G."/>
            <person name="Talla E."/>
            <person name="Lenoble P."/>
            <person name="Garel M."/>
            <person name="Tamburini C."/>
            <person name="Fourquet P."/>
            <person name="Lebrun R."/>
            <person name="Bertin P."/>
            <person name="Denis Y."/>
            <person name="Pophillat M."/>
            <person name="Barbe V."/>
            <person name="Ollivier B."/>
            <person name="Dolla A."/>
        </authorList>
    </citation>
    <scope>NUCLEOTIDE SEQUENCE [LARGE SCALE GENOMIC DNA]</scope>
    <source>
        <strain evidence="2">DSM 10523 / SB164P1</strain>
    </source>
</reference>
<dbReference type="PATRIC" id="fig|879567.3.peg.918"/>
<dbReference type="EMBL" id="FO203427">
    <property type="protein sequence ID" value="CCH48131.1"/>
    <property type="molecule type" value="Genomic_DNA"/>
</dbReference>
<dbReference type="eggNOG" id="COG0826">
    <property type="taxonomic scope" value="Bacteria"/>
</dbReference>
<protein>
    <submittedName>
        <fullName evidence="1">Peptidase U32</fullName>
    </submittedName>
</protein>
<reference evidence="2" key="2">
    <citation type="journal article" date="2013" name="Stand. Genomic Sci.">
        <title>Complete genome sequence of Desulfocapsa sulfexigens, a marine deltaproteobacterium specialized in disproportionating inorganic sulfur compounds.</title>
        <authorList>
            <person name="Finster K.W."/>
            <person name="Kjeldsen K.U."/>
            <person name="Kube M."/>
            <person name="Reinhardt R."/>
            <person name="Mussmann M."/>
            <person name="Amann R."/>
            <person name="Schreiber L."/>
        </authorList>
    </citation>
    <scope>NUCLEOTIDE SEQUENCE [LARGE SCALE GENOMIC DNA]</scope>
    <source>
        <strain evidence="2">DSM 10523 / SB164P1</strain>
    </source>
</reference>
<evidence type="ECO:0000313" key="1">
    <source>
        <dbReference type="EMBL" id="CCH48131.1"/>
    </source>
</evidence>
<accession>M1WJM0</accession>
<dbReference type="OrthoDB" id="9807498at2"/>